<dbReference type="Gene3D" id="3.30.1490.190">
    <property type="match status" value="1"/>
</dbReference>
<keyword evidence="7" id="KW-0238">DNA-binding</keyword>
<dbReference type="PANTHER" id="PTHR33202:SF1">
    <property type="entry name" value="FERRIC UPTAKE REGULATION PROTEIN"/>
    <property type="match status" value="1"/>
</dbReference>
<evidence type="ECO:0000256" key="2">
    <source>
        <dbReference type="ARBA" id="ARBA00007957"/>
    </source>
</evidence>
<evidence type="ECO:0000313" key="10">
    <source>
        <dbReference type="Proteomes" id="UP001208656"/>
    </source>
</evidence>
<keyword evidence="10" id="KW-1185">Reference proteome</keyword>
<evidence type="ECO:0000256" key="1">
    <source>
        <dbReference type="ARBA" id="ARBA00004496"/>
    </source>
</evidence>
<evidence type="ECO:0000313" key="9">
    <source>
        <dbReference type="EMBL" id="MCU9592997.1"/>
    </source>
</evidence>
<dbReference type="CDD" id="cd07153">
    <property type="entry name" value="Fur_like"/>
    <property type="match status" value="1"/>
</dbReference>
<sequence length="139" mass="16361">MKVDEAIQLLKEHGYKYTGKRMEMLDFLAAHDKYMTAKEILEGLKDTYPNMSFDTIYRNLSLFEELGIIEITELSGEKHFRFTCTHDDHHHHFICLQCGKTRHIDLCPMEHEHVQNELQGYSISGHKFEIYGYCNECNA</sequence>
<accession>A0ABT2WG01</accession>
<dbReference type="Gene3D" id="1.10.10.10">
    <property type="entry name" value="Winged helix-like DNA-binding domain superfamily/Winged helix DNA-binding domain"/>
    <property type="match status" value="1"/>
</dbReference>
<evidence type="ECO:0000256" key="4">
    <source>
        <dbReference type="ARBA" id="ARBA00022491"/>
    </source>
</evidence>
<gene>
    <name evidence="9" type="ORF">OEV82_00835</name>
</gene>
<dbReference type="InterPro" id="IPR036390">
    <property type="entry name" value="WH_DNA-bd_sf"/>
</dbReference>
<evidence type="ECO:0000256" key="7">
    <source>
        <dbReference type="ARBA" id="ARBA00023125"/>
    </source>
</evidence>
<dbReference type="InterPro" id="IPR043135">
    <property type="entry name" value="Fur_C"/>
</dbReference>
<dbReference type="PANTHER" id="PTHR33202">
    <property type="entry name" value="ZINC UPTAKE REGULATION PROTEIN"/>
    <property type="match status" value="1"/>
</dbReference>
<proteinExistence type="inferred from homology"/>
<dbReference type="SUPFAM" id="SSF46785">
    <property type="entry name" value="Winged helix' DNA-binding domain"/>
    <property type="match status" value="1"/>
</dbReference>
<protein>
    <submittedName>
        <fullName evidence="9">Transcriptional repressor</fullName>
    </submittedName>
</protein>
<comment type="caution">
    <text evidence="9">The sequence shown here is derived from an EMBL/GenBank/DDBJ whole genome shotgun (WGS) entry which is preliminary data.</text>
</comment>
<keyword evidence="3" id="KW-0963">Cytoplasm</keyword>
<reference evidence="9 10" key="1">
    <citation type="submission" date="2022-10" db="EMBL/GenBank/DDBJ databases">
        <title>Description of Fervidibacillus gen. nov. in the family Fervidibacillaceae fam. nov. with two species, Fervidibacillus albus sp. nov., and Fervidibacillus halotolerans sp. nov., isolated from tidal flat sediments.</title>
        <authorList>
            <person name="Kwon K.K."/>
            <person name="Yang S.-H."/>
        </authorList>
    </citation>
    <scope>NUCLEOTIDE SEQUENCE [LARGE SCALE GENOMIC DNA]</scope>
    <source>
        <strain evidence="9 10">DSM 23332</strain>
    </source>
</reference>
<keyword evidence="8" id="KW-0804">Transcription</keyword>
<dbReference type="InterPro" id="IPR002481">
    <property type="entry name" value="FUR"/>
</dbReference>
<name>A0ABT2WG01_9BACI</name>
<dbReference type="Pfam" id="PF01475">
    <property type="entry name" value="FUR"/>
    <property type="match status" value="1"/>
</dbReference>
<dbReference type="EMBL" id="JAOUSE010000001">
    <property type="protein sequence ID" value="MCU9592997.1"/>
    <property type="molecule type" value="Genomic_DNA"/>
</dbReference>
<dbReference type="InterPro" id="IPR036388">
    <property type="entry name" value="WH-like_DNA-bd_sf"/>
</dbReference>
<evidence type="ECO:0000256" key="3">
    <source>
        <dbReference type="ARBA" id="ARBA00022490"/>
    </source>
</evidence>
<comment type="subcellular location">
    <subcellularLocation>
        <location evidence="1">Cytoplasm</location>
    </subcellularLocation>
</comment>
<evidence type="ECO:0000256" key="6">
    <source>
        <dbReference type="ARBA" id="ARBA00023015"/>
    </source>
</evidence>
<comment type="similarity">
    <text evidence="2">Belongs to the Fur family.</text>
</comment>
<dbReference type="Proteomes" id="UP001208656">
    <property type="component" value="Unassembled WGS sequence"/>
</dbReference>
<keyword evidence="4" id="KW-0678">Repressor</keyword>
<organism evidence="9 10">
    <name type="scientific">Pallidibacillus thermolactis</name>
    <dbReference type="NCBI Taxonomy" id="251051"/>
    <lineage>
        <taxon>Bacteria</taxon>
        <taxon>Bacillati</taxon>
        <taxon>Bacillota</taxon>
        <taxon>Bacilli</taxon>
        <taxon>Bacillales</taxon>
        <taxon>Bacillaceae</taxon>
        <taxon>Pallidibacillus</taxon>
    </lineage>
</organism>
<evidence type="ECO:0000256" key="8">
    <source>
        <dbReference type="ARBA" id="ARBA00023163"/>
    </source>
</evidence>
<keyword evidence="5" id="KW-0862">Zinc</keyword>
<dbReference type="RefSeq" id="WP_173662309.1">
    <property type="nucleotide sequence ID" value="NZ_JAOUSE010000001.1"/>
</dbReference>
<keyword evidence="6" id="KW-0805">Transcription regulation</keyword>
<evidence type="ECO:0000256" key="5">
    <source>
        <dbReference type="ARBA" id="ARBA00022833"/>
    </source>
</evidence>